<dbReference type="InterPro" id="IPR039425">
    <property type="entry name" value="RNA_pol_sigma-70-like"/>
</dbReference>
<dbReference type="InterPro" id="IPR014284">
    <property type="entry name" value="RNA_pol_sigma-70_dom"/>
</dbReference>
<dbReference type="Gene3D" id="1.10.1740.10">
    <property type="match status" value="1"/>
</dbReference>
<dbReference type="EMBL" id="SMKZ01000002">
    <property type="protein sequence ID" value="TDE15080.1"/>
    <property type="molecule type" value="Genomic_DNA"/>
</dbReference>
<dbReference type="PANTHER" id="PTHR43133:SF8">
    <property type="entry name" value="RNA POLYMERASE SIGMA FACTOR HI_1459-RELATED"/>
    <property type="match status" value="1"/>
</dbReference>
<dbReference type="SUPFAM" id="SSF88659">
    <property type="entry name" value="Sigma3 and sigma4 domains of RNA polymerase sigma factors"/>
    <property type="match status" value="1"/>
</dbReference>
<evidence type="ECO:0000256" key="4">
    <source>
        <dbReference type="ARBA" id="ARBA00023125"/>
    </source>
</evidence>
<dbReference type="InterPro" id="IPR007627">
    <property type="entry name" value="RNA_pol_sigma70_r2"/>
</dbReference>
<dbReference type="InParanoid" id="A0A4R5DS53"/>
<dbReference type="Proteomes" id="UP000294739">
    <property type="component" value="Unassembled WGS sequence"/>
</dbReference>
<dbReference type="SUPFAM" id="SSF88946">
    <property type="entry name" value="Sigma2 domain of RNA polymerase sigma factors"/>
    <property type="match status" value="1"/>
</dbReference>
<dbReference type="Pfam" id="PF04542">
    <property type="entry name" value="Sigma70_r2"/>
    <property type="match status" value="1"/>
</dbReference>
<keyword evidence="10" id="KW-1185">Reference proteome</keyword>
<evidence type="ECO:0000259" key="7">
    <source>
        <dbReference type="Pfam" id="PF04542"/>
    </source>
</evidence>
<keyword evidence="4 6" id="KW-0238">DNA-binding</keyword>
<dbReference type="OrthoDB" id="9780326at2"/>
<evidence type="ECO:0000256" key="3">
    <source>
        <dbReference type="ARBA" id="ARBA00023082"/>
    </source>
</evidence>
<dbReference type="PROSITE" id="PS01063">
    <property type="entry name" value="SIGMA70_ECF"/>
    <property type="match status" value="1"/>
</dbReference>
<comment type="caution">
    <text evidence="9">The sequence shown here is derived from an EMBL/GenBank/DDBJ whole genome shotgun (WGS) entry which is preliminary data.</text>
</comment>
<dbReference type="InterPro" id="IPR013324">
    <property type="entry name" value="RNA_pol_sigma_r3/r4-like"/>
</dbReference>
<proteinExistence type="inferred from homology"/>
<evidence type="ECO:0000259" key="8">
    <source>
        <dbReference type="Pfam" id="PF08281"/>
    </source>
</evidence>
<accession>A0A4R5DS53</accession>
<evidence type="ECO:0000313" key="9">
    <source>
        <dbReference type="EMBL" id="TDE15080.1"/>
    </source>
</evidence>
<dbReference type="Pfam" id="PF08281">
    <property type="entry name" value="Sigma70_r4_2"/>
    <property type="match status" value="1"/>
</dbReference>
<name>A0A4R5DS53_9ACTN</name>
<keyword evidence="2 6" id="KW-0805">Transcription regulation</keyword>
<dbReference type="InterPro" id="IPR013249">
    <property type="entry name" value="RNA_pol_sigma70_r4_t2"/>
</dbReference>
<dbReference type="AlphaFoldDB" id="A0A4R5DS53"/>
<evidence type="ECO:0000256" key="2">
    <source>
        <dbReference type="ARBA" id="ARBA00023015"/>
    </source>
</evidence>
<dbReference type="InterPro" id="IPR000838">
    <property type="entry name" value="RNA_pol_sigma70_ECF_CS"/>
</dbReference>
<evidence type="ECO:0000313" key="10">
    <source>
        <dbReference type="Proteomes" id="UP000294739"/>
    </source>
</evidence>
<evidence type="ECO:0000256" key="1">
    <source>
        <dbReference type="ARBA" id="ARBA00010641"/>
    </source>
</evidence>
<comment type="similarity">
    <text evidence="1 6">Belongs to the sigma-70 factor family. ECF subfamily.</text>
</comment>
<dbReference type="InterPro" id="IPR013325">
    <property type="entry name" value="RNA_pol_sigma_r2"/>
</dbReference>
<dbReference type="PANTHER" id="PTHR43133">
    <property type="entry name" value="RNA POLYMERASE ECF-TYPE SIGMA FACTO"/>
    <property type="match status" value="1"/>
</dbReference>
<keyword evidence="5 6" id="KW-0804">Transcription</keyword>
<sequence>MADDTDEAVIARVRAGDRDAYGDLVRRHAADAYRVAVLVGAGPEAEDVVQVAFVKAYRTLGRFRDGAPFRPWLLRIVVNEARNAARAARRYRRATERSALLDGLDDAVLSVDPAAEVVTAERRTALLAAVRSLPEPQRRVVACRYFLDLDEQETATVLGWPRGTVKSRLHRALRRLEADLQPEHRNDLEREVDHG</sequence>
<feature type="domain" description="RNA polymerase sigma factor 70 region 4 type 2" evidence="8">
    <location>
        <begin position="124"/>
        <end position="176"/>
    </location>
</feature>
<dbReference type="GO" id="GO:0016987">
    <property type="term" value="F:sigma factor activity"/>
    <property type="evidence" value="ECO:0007669"/>
    <property type="project" value="UniProtKB-KW"/>
</dbReference>
<reference evidence="9 10" key="1">
    <citation type="submission" date="2019-03" db="EMBL/GenBank/DDBJ databases">
        <title>Draft genome sequences of novel Actinobacteria.</title>
        <authorList>
            <person name="Sahin N."/>
            <person name="Ay H."/>
            <person name="Saygin H."/>
        </authorList>
    </citation>
    <scope>NUCLEOTIDE SEQUENCE [LARGE SCALE GENOMIC DNA]</scope>
    <source>
        <strain evidence="9 10">5K138</strain>
    </source>
</reference>
<dbReference type="Gene3D" id="1.10.10.10">
    <property type="entry name" value="Winged helix-like DNA-binding domain superfamily/Winged helix DNA-binding domain"/>
    <property type="match status" value="1"/>
</dbReference>
<dbReference type="GO" id="GO:0006352">
    <property type="term" value="P:DNA-templated transcription initiation"/>
    <property type="evidence" value="ECO:0007669"/>
    <property type="project" value="InterPro"/>
</dbReference>
<keyword evidence="3 6" id="KW-0731">Sigma factor</keyword>
<evidence type="ECO:0000256" key="6">
    <source>
        <dbReference type="RuleBase" id="RU000716"/>
    </source>
</evidence>
<dbReference type="GO" id="GO:0003677">
    <property type="term" value="F:DNA binding"/>
    <property type="evidence" value="ECO:0007669"/>
    <property type="project" value="UniProtKB-KW"/>
</dbReference>
<dbReference type="NCBIfam" id="TIGR02937">
    <property type="entry name" value="sigma70-ECF"/>
    <property type="match status" value="1"/>
</dbReference>
<evidence type="ECO:0000256" key="5">
    <source>
        <dbReference type="ARBA" id="ARBA00023163"/>
    </source>
</evidence>
<dbReference type="CDD" id="cd06171">
    <property type="entry name" value="Sigma70_r4"/>
    <property type="match status" value="1"/>
</dbReference>
<gene>
    <name evidence="9" type="ORF">E1269_02965</name>
</gene>
<feature type="domain" description="RNA polymerase sigma-70 region 2" evidence="7">
    <location>
        <begin position="24"/>
        <end position="90"/>
    </location>
</feature>
<organism evidence="9 10">
    <name type="scientific">Jiangella asiatica</name>
    <dbReference type="NCBI Taxonomy" id="2530372"/>
    <lineage>
        <taxon>Bacteria</taxon>
        <taxon>Bacillati</taxon>
        <taxon>Actinomycetota</taxon>
        <taxon>Actinomycetes</taxon>
        <taxon>Jiangellales</taxon>
        <taxon>Jiangellaceae</taxon>
        <taxon>Jiangella</taxon>
    </lineage>
</organism>
<dbReference type="InterPro" id="IPR036388">
    <property type="entry name" value="WH-like_DNA-bd_sf"/>
</dbReference>
<dbReference type="GO" id="GO:0006950">
    <property type="term" value="P:response to stress"/>
    <property type="evidence" value="ECO:0007669"/>
    <property type="project" value="UniProtKB-ARBA"/>
</dbReference>
<protein>
    <recommendedName>
        <fullName evidence="6">RNA polymerase sigma factor</fullName>
    </recommendedName>
</protein>